<keyword evidence="1" id="KW-0812">Transmembrane</keyword>
<dbReference type="PANTHER" id="PTHR46599:SF3">
    <property type="entry name" value="PIGGYBAC TRANSPOSABLE ELEMENT-DERIVED PROTEIN 4"/>
    <property type="match status" value="1"/>
</dbReference>
<keyword evidence="1" id="KW-1133">Transmembrane helix</keyword>
<evidence type="ECO:0000313" key="4">
    <source>
        <dbReference type="Proteomes" id="UP001259832"/>
    </source>
</evidence>
<sequence length="177" mass="19751">MSFEVYVEKWATVNGADAAVDFKTGAAAALRNLKVVLARARHAWHTVVIGRYYSSVLLAVELLAMNVYVVGTIMTSRLGYNKKLQSSSKTRPASIPHGSFSFLRSIAAPSMIAYVWWDRKPVYYLCTGAIMAESSIKRKLKKRGSVRVPCPSAVNNYQNWMSGVDVHDQLRLQSYSL</sequence>
<keyword evidence="1" id="KW-0472">Membrane</keyword>
<accession>A0AAD9LHJ3</accession>
<dbReference type="EMBL" id="JASMQC010000020">
    <property type="protein sequence ID" value="KAK1936983.1"/>
    <property type="molecule type" value="Genomic_DNA"/>
</dbReference>
<dbReference type="Pfam" id="PF13843">
    <property type="entry name" value="DDE_Tnp_1_7"/>
    <property type="match status" value="1"/>
</dbReference>
<feature type="transmembrane region" description="Helical" evidence="1">
    <location>
        <begin position="52"/>
        <end position="74"/>
    </location>
</feature>
<dbReference type="InterPro" id="IPR029526">
    <property type="entry name" value="PGBD"/>
</dbReference>
<organism evidence="3 4">
    <name type="scientific">Phytophthora citrophthora</name>
    <dbReference type="NCBI Taxonomy" id="4793"/>
    <lineage>
        <taxon>Eukaryota</taxon>
        <taxon>Sar</taxon>
        <taxon>Stramenopiles</taxon>
        <taxon>Oomycota</taxon>
        <taxon>Peronosporomycetes</taxon>
        <taxon>Peronosporales</taxon>
        <taxon>Peronosporaceae</taxon>
        <taxon>Phytophthora</taxon>
    </lineage>
</organism>
<reference evidence="3" key="1">
    <citation type="submission" date="2023-08" db="EMBL/GenBank/DDBJ databases">
        <title>Reference Genome Resource for the Citrus Pathogen Phytophthora citrophthora.</title>
        <authorList>
            <person name="Moller H."/>
            <person name="Coetzee B."/>
            <person name="Rose L.J."/>
            <person name="Van Niekerk J.M."/>
        </authorList>
    </citation>
    <scope>NUCLEOTIDE SEQUENCE</scope>
    <source>
        <strain evidence="3">STE-U-9442</strain>
    </source>
</reference>
<evidence type="ECO:0000313" key="3">
    <source>
        <dbReference type="EMBL" id="KAK1936983.1"/>
    </source>
</evidence>
<gene>
    <name evidence="3" type="ORF">P3T76_009761</name>
</gene>
<feature type="domain" description="PiggyBac transposable element-derived protein" evidence="2">
    <location>
        <begin position="41"/>
        <end position="171"/>
    </location>
</feature>
<dbReference type="PANTHER" id="PTHR46599">
    <property type="entry name" value="PIGGYBAC TRANSPOSABLE ELEMENT-DERIVED PROTEIN 4"/>
    <property type="match status" value="1"/>
</dbReference>
<protein>
    <recommendedName>
        <fullName evidence="2">PiggyBac transposable element-derived protein domain-containing protein</fullName>
    </recommendedName>
</protein>
<dbReference type="AlphaFoldDB" id="A0AAD9LHJ3"/>
<feature type="transmembrane region" description="Helical" evidence="1">
    <location>
        <begin position="95"/>
        <end position="117"/>
    </location>
</feature>
<proteinExistence type="predicted"/>
<comment type="caution">
    <text evidence="3">The sequence shown here is derived from an EMBL/GenBank/DDBJ whole genome shotgun (WGS) entry which is preliminary data.</text>
</comment>
<evidence type="ECO:0000259" key="2">
    <source>
        <dbReference type="Pfam" id="PF13843"/>
    </source>
</evidence>
<evidence type="ECO:0000256" key="1">
    <source>
        <dbReference type="SAM" id="Phobius"/>
    </source>
</evidence>
<dbReference type="Proteomes" id="UP001259832">
    <property type="component" value="Unassembled WGS sequence"/>
</dbReference>
<name>A0AAD9LHJ3_9STRA</name>
<keyword evidence="4" id="KW-1185">Reference proteome</keyword>